<dbReference type="HOGENOM" id="CLU_921042_0_0_14"/>
<sequence length="302" mass="35285">MMENIIFNIKINLDNVNKVNAITSQYENFVWNFLRYEETTAELKIFVYRKFDLSSSEQDKIIAQTTVAKNNPQALNTMLYISQLLLEKTLAKNNFIQTSIHEHPDLYRLETSTNFYLLTKAGEKFFSQGSNELQLRYFNWDLAGLLFNLKAAGEVVFPDNLLNDNPNQLVTKIKEWSAKGQSLSSKLNNIAWFKHYYLELTETTNGLVLTYCFKNAEDQTQTPGHQIVINKNDVPALQDSLKLVYEFYYTNDKILQFVRTLILDVKNSILNYYRQEDQWKLTAIGFEIFLKITIEKIINPHL</sequence>
<dbReference type="OrthoDB" id="9880401at2"/>
<proteinExistence type="predicted"/>
<protein>
    <submittedName>
        <fullName evidence="1">Uncharacterized protein</fullName>
    </submittedName>
</protein>
<name>W0GLE4_9MOLU</name>
<dbReference type="EMBL" id="CP006720">
    <property type="protein sequence ID" value="AHI58019.1"/>
    <property type="molecule type" value="Genomic_DNA"/>
</dbReference>
<gene>
    <name evidence="1" type="ORF">P344_03380</name>
</gene>
<reference evidence="1 2" key="1">
    <citation type="submission" date="2013-09" db="EMBL/GenBank/DDBJ databases">
        <title>Complete genome sequence of Spiroplasma mirum suckling mouse cataract agent.</title>
        <authorList>
            <person name="Landry C.A."/>
            <person name="Bastian F.O."/>
            <person name="Thune R.L."/>
        </authorList>
    </citation>
    <scope>NUCLEOTIDE SEQUENCE [LARGE SCALE GENOMIC DNA]</scope>
    <source>
        <strain evidence="1 2">SMCA</strain>
    </source>
</reference>
<keyword evidence="2" id="KW-1185">Reference proteome</keyword>
<dbReference type="KEGG" id="smia:P344_03380"/>
<dbReference type="KEGG" id="smir:SMM_0572"/>
<dbReference type="STRING" id="838561.P344_03380"/>
<evidence type="ECO:0000313" key="1">
    <source>
        <dbReference type="EMBL" id="AHI58019.1"/>
    </source>
</evidence>
<dbReference type="AlphaFoldDB" id="W0GLE4"/>
<dbReference type="Proteomes" id="UP000019260">
    <property type="component" value="Chromosome"/>
</dbReference>
<dbReference type="PATRIC" id="fig|838561.3.peg.657"/>
<accession>W0GLE4</accession>
<dbReference type="RefSeq" id="WP_025317358.1">
    <property type="nucleotide sequence ID" value="NZ_CP002082.1"/>
</dbReference>
<organism evidence="1 2">
    <name type="scientific">Spiroplasma mirum ATCC 29335</name>
    <dbReference type="NCBI Taxonomy" id="838561"/>
    <lineage>
        <taxon>Bacteria</taxon>
        <taxon>Bacillati</taxon>
        <taxon>Mycoplasmatota</taxon>
        <taxon>Mollicutes</taxon>
        <taxon>Entomoplasmatales</taxon>
        <taxon>Spiroplasmataceae</taxon>
        <taxon>Spiroplasma</taxon>
    </lineage>
</organism>
<evidence type="ECO:0000313" key="2">
    <source>
        <dbReference type="Proteomes" id="UP000019260"/>
    </source>
</evidence>